<evidence type="ECO:0000256" key="6">
    <source>
        <dbReference type="SAM" id="MobiDB-lite"/>
    </source>
</evidence>
<keyword evidence="8" id="KW-0723">Serine/threonine-protein kinase</keyword>
<dbReference type="Pfam" id="PF00069">
    <property type="entry name" value="Pkinase"/>
    <property type="match status" value="1"/>
</dbReference>
<dbReference type="InterPro" id="IPR011009">
    <property type="entry name" value="Kinase-like_dom_sf"/>
</dbReference>
<dbReference type="Proteomes" id="UP001597541">
    <property type="component" value="Unassembled WGS sequence"/>
</dbReference>
<dbReference type="EMBL" id="JBHUME010000005">
    <property type="protein sequence ID" value="MFD2612164.1"/>
    <property type="molecule type" value="Genomic_DNA"/>
</dbReference>
<dbReference type="InterPro" id="IPR008271">
    <property type="entry name" value="Ser/Thr_kinase_AS"/>
</dbReference>
<dbReference type="PROSITE" id="PS00107">
    <property type="entry name" value="PROTEIN_KINASE_ATP"/>
    <property type="match status" value="1"/>
</dbReference>
<keyword evidence="9" id="KW-1185">Reference proteome</keyword>
<evidence type="ECO:0000313" key="9">
    <source>
        <dbReference type="Proteomes" id="UP001597541"/>
    </source>
</evidence>
<evidence type="ECO:0000256" key="1">
    <source>
        <dbReference type="ARBA" id="ARBA00022679"/>
    </source>
</evidence>
<dbReference type="GO" id="GO:0004674">
    <property type="term" value="F:protein serine/threonine kinase activity"/>
    <property type="evidence" value="ECO:0007669"/>
    <property type="project" value="UniProtKB-KW"/>
</dbReference>
<dbReference type="SMART" id="SM00220">
    <property type="entry name" value="S_TKc"/>
    <property type="match status" value="1"/>
</dbReference>
<proteinExistence type="predicted"/>
<evidence type="ECO:0000313" key="8">
    <source>
        <dbReference type="EMBL" id="MFD2612164.1"/>
    </source>
</evidence>
<evidence type="ECO:0000256" key="3">
    <source>
        <dbReference type="ARBA" id="ARBA00022777"/>
    </source>
</evidence>
<evidence type="ECO:0000256" key="5">
    <source>
        <dbReference type="PROSITE-ProRule" id="PRU10141"/>
    </source>
</evidence>
<comment type="caution">
    <text evidence="8">The sequence shown here is derived from an EMBL/GenBank/DDBJ whole genome shotgun (WGS) entry which is preliminary data.</text>
</comment>
<dbReference type="InterPro" id="IPR017441">
    <property type="entry name" value="Protein_kinase_ATP_BS"/>
</dbReference>
<keyword evidence="3 8" id="KW-0418">Kinase</keyword>
<reference evidence="9" key="1">
    <citation type="journal article" date="2019" name="Int. J. Syst. Evol. Microbiol.">
        <title>The Global Catalogue of Microorganisms (GCM) 10K type strain sequencing project: providing services to taxonomists for standard genome sequencing and annotation.</title>
        <authorList>
            <consortium name="The Broad Institute Genomics Platform"/>
            <consortium name="The Broad Institute Genome Sequencing Center for Infectious Disease"/>
            <person name="Wu L."/>
            <person name="Ma J."/>
        </authorList>
    </citation>
    <scope>NUCLEOTIDE SEQUENCE [LARGE SCALE GENOMIC DNA]</scope>
    <source>
        <strain evidence="9">KCTC 3950</strain>
    </source>
</reference>
<dbReference type="PANTHER" id="PTHR43289:SF34">
    <property type="entry name" value="SERINE_THREONINE-PROTEIN KINASE YBDM-RELATED"/>
    <property type="match status" value="1"/>
</dbReference>
<gene>
    <name evidence="8" type="ORF">ACFSUF_06940</name>
</gene>
<dbReference type="PROSITE" id="PS00108">
    <property type="entry name" value="PROTEIN_KINASE_ST"/>
    <property type="match status" value="1"/>
</dbReference>
<feature type="domain" description="Protein kinase" evidence="7">
    <location>
        <begin position="20"/>
        <end position="266"/>
    </location>
</feature>
<dbReference type="PROSITE" id="PS50011">
    <property type="entry name" value="PROTEIN_KINASE_DOM"/>
    <property type="match status" value="1"/>
</dbReference>
<name>A0ABW5PAR0_9BACL</name>
<dbReference type="Gene3D" id="3.30.200.20">
    <property type="entry name" value="Phosphorylase Kinase, domain 1"/>
    <property type="match status" value="1"/>
</dbReference>
<dbReference type="CDD" id="cd01983">
    <property type="entry name" value="SIMIBI"/>
    <property type="match status" value="1"/>
</dbReference>
<evidence type="ECO:0000256" key="4">
    <source>
        <dbReference type="ARBA" id="ARBA00022840"/>
    </source>
</evidence>
<feature type="binding site" evidence="5">
    <location>
        <position position="50"/>
    </location>
    <ligand>
        <name>ATP</name>
        <dbReference type="ChEBI" id="CHEBI:30616"/>
    </ligand>
</feature>
<feature type="region of interest" description="Disordered" evidence="6">
    <location>
        <begin position="258"/>
        <end position="281"/>
    </location>
</feature>
<organism evidence="8 9">
    <name type="scientific">Paenibacillus gansuensis</name>
    <dbReference type="NCBI Taxonomy" id="306542"/>
    <lineage>
        <taxon>Bacteria</taxon>
        <taxon>Bacillati</taxon>
        <taxon>Bacillota</taxon>
        <taxon>Bacilli</taxon>
        <taxon>Bacillales</taxon>
        <taxon>Paenibacillaceae</taxon>
        <taxon>Paenibacillus</taxon>
    </lineage>
</organism>
<dbReference type="SUPFAM" id="SSF56112">
    <property type="entry name" value="Protein kinase-like (PK-like)"/>
    <property type="match status" value="1"/>
</dbReference>
<evidence type="ECO:0000256" key="2">
    <source>
        <dbReference type="ARBA" id="ARBA00022741"/>
    </source>
</evidence>
<keyword evidence="2 5" id="KW-0547">Nucleotide-binding</keyword>
<dbReference type="Gene3D" id="1.10.510.10">
    <property type="entry name" value="Transferase(Phosphotransferase) domain 1"/>
    <property type="match status" value="1"/>
</dbReference>
<sequence length="488" mass="54768">MPTQCSIQPLPPGTVVMERYQIEKHVGSGGMSHVYKARDLHLGERVVAVKQGFGLQSREGSSQEEADILIRLRHPALPTILDYRPQDEFGMSYLVMTYIEGETVQSWFDRNGRSCPASQALEFAVQLCEVLQYLHERNEVKLIYRDLKPSNVMMDAGGNLYLIDFGISRHYKEHQTRDTVAIGTVGFAAPEQYGTDQTDHRSDLYALGAFLYYLLSGGKLPPMLDECGPGHLPGIDGLFYQVIYKLLKRNPNERYQSAGELKHQLSGLDSRRSPYSNREPRSPSLFLRQRLIAFIGLHSGAGTSFLVKGLEHILKGLGVPVKTVIIQDRANISALPGLKEPVLLADLPSGYFGHPVAAEADAVVIISSSLPEAMSEQSAVDYARISQQWAEQGKQVIWLANRDLPFHGRKRWIQAMPTAPLCFVPDFPYAWIAESYWTGLTWLERSEARETFEKALFPLIESLLPEIKTNQPRKLLHPILKRIGLASN</sequence>
<keyword evidence="4 5" id="KW-0067">ATP-binding</keyword>
<dbReference type="RefSeq" id="WP_377601439.1">
    <property type="nucleotide sequence ID" value="NZ_JBHUME010000005.1"/>
</dbReference>
<keyword evidence="1" id="KW-0808">Transferase</keyword>
<dbReference type="InterPro" id="IPR000719">
    <property type="entry name" value="Prot_kinase_dom"/>
</dbReference>
<dbReference type="CDD" id="cd14014">
    <property type="entry name" value="STKc_PknB_like"/>
    <property type="match status" value="1"/>
</dbReference>
<accession>A0ABW5PAR0</accession>
<protein>
    <submittedName>
        <fullName evidence="8">Serine/threonine protein kinase</fullName>
    </submittedName>
</protein>
<dbReference type="PANTHER" id="PTHR43289">
    <property type="entry name" value="MITOGEN-ACTIVATED PROTEIN KINASE KINASE KINASE 20-RELATED"/>
    <property type="match status" value="1"/>
</dbReference>
<evidence type="ECO:0000259" key="7">
    <source>
        <dbReference type="PROSITE" id="PS50011"/>
    </source>
</evidence>